<feature type="signal peptide" evidence="1">
    <location>
        <begin position="1"/>
        <end position="16"/>
    </location>
</feature>
<gene>
    <name evidence="2" type="ORF">NEZAVI_LOCUS877</name>
</gene>
<dbReference type="Proteomes" id="UP001152798">
    <property type="component" value="Chromosome 1"/>
</dbReference>
<evidence type="ECO:0000256" key="1">
    <source>
        <dbReference type="SAM" id="SignalP"/>
    </source>
</evidence>
<dbReference type="OrthoDB" id="6435838at2759"/>
<evidence type="ECO:0008006" key="4">
    <source>
        <dbReference type="Google" id="ProtNLM"/>
    </source>
</evidence>
<feature type="chain" id="PRO_5040182827" description="Neuropeptide" evidence="1">
    <location>
        <begin position="17"/>
        <end position="119"/>
    </location>
</feature>
<sequence>MKYFIVLAFVVAAVAGAPVEEEPKTKDKRGIFAAAPLLHSAPIALPAVHSAPYALPAVHSAPIYSAPIAHALPAPIISHAPLALPAFHSAPIALPALHAPLTLPSYSLGHGLAYGGYLH</sequence>
<reference evidence="2" key="1">
    <citation type="submission" date="2022-01" db="EMBL/GenBank/DDBJ databases">
        <authorList>
            <person name="King R."/>
        </authorList>
    </citation>
    <scope>NUCLEOTIDE SEQUENCE</scope>
</reference>
<dbReference type="EMBL" id="OV725077">
    <property type="protein sequence ID" value="CAH1389473.1"/>
    <property type="molecule type" value="Genomic_DNA"/>
</dbReference>
<keyword evidence="1" id="KW-0732">Signal</keyword>
<evidence type="ECO:0000313" key="3">
    <source>
        <dbReference type="Proteomes" id="UP001152798"/>
    </source>
</evidence>
<dbReference type="AlphaFoldDB" id="A0A9P0GX91"/>
<keyword evidence="3" id="KW-1185">Reference proteome</keyword>
<proteinExistence type="predicted"/>
<accession>A0A9P0GX91</accession>
<organism evidence="2 3">
    <name type="scientific">Nezara viridula</name>
    <name type="common">Southern green stink bug</name>
    <name type="synonym">Cimex viridulus</name>
    <dbReference type="NCBI Taxonomy" id="85310"/>
    <lineage>
        <taxon>Eukaryota</taxon>
        <taxon>Metazoa</taxon>
        <taxon>Ecdysozoa</taxon>
        <taxon>Arthropoda</taxon>
        <taxon>Hexapoda</taxon>
        <taxon>Insecta</taxon>
        <taxon>Pterygota</taxon>
        <taxon>Neoptera</taxon>
        <taxon>Paraneoptera</taxon>
        <taxon>Hemiptera</taxon>
        <taxon>Heteroptera</taxon>
        <taxon>Panheteroptera</taxon>
        <taxon>Pentatomomorpha</taxon>
        <taxon>Pentatomoidea</taxon>
        <taxon>Pentatomidae</taxon>
        <taxon>Pentatominae</taxon>
        <taxon>Nezara</taxon>
    </lineage>
</organism>
<name>A0A9P0GX91_NEZVI</name>
<protein>
    <recommendedName>
        <fullName evidence="4">Neuropeptide</fullName>
    </recommendedName>
</protein>
<evidence type="ECO:0000313" key="2">
    <source>
        <dbReference type="EMBL" id="CAH1389473.1"/>
    </source>
</evidence>